<protein>
    <submittedName>
        <fullName evidence="1">Uncharacterized protein</fullName>
    </submittedName>
</protein>
<name>A0A8J3V7J5_9ACTN</name>
<sequence>MILMLEWRVDYPDYAGGGKPVPRRWPNRNIPRSPQQFSEMLEGNLPQEGLQRQWLGGHRYCAVERQVITLIPMVQMYLRPTAAVRLAVEPQLASWDRIGHPSQLRLARFLTHVDAIARPMMTTTNSRLAVELVVGSADGASLTTGGRDLDNYLFPIAQHLGATRLAAVFGRKVYGPSSFAVGPALPSSIVRPPRFATRMVGSYSRKEWKQNLRDRLLQAGVGRAAPGPLAMDIAVITGPGRNWANVWKPLIDSLGPIVGEDPWKPFHPNDDRIVSLGLHHEVDGGVRHDVIIEIRWANL</sequence>
<reference evidence="1 2" key="1">
    <citation type="submission" date="2021-01" db="EMBL/GenBank/DDBJ databases">
        <title>Whole genome shotgun sequence of Planotetraspora kaengkrachanensis NBRC 104272.</title>
        <authorList>
            <person name="Komaki H."/>
            <person name="Tamura T."/>
        </authorList>
    </citation>
    <scope>NUCLEOTIDE SEQUENCE [LARGE SCALE GENOMIC DNA]</scope>
    <source>
        <strain evidence="1 2">NBRC 104272</strain>
    </source>
</reference>
<comment type="caution">
    <text evidence="1">The sequence shown here is derived from an EMBL/GenBank/DDBJ whole genome shotgun (WGS) entry which is preliminary data.</text>
</comment>
<evidence type="ECO:0000313" key="1">
    <source>
        <dbReference type="EMBL" id="GIG81403.1"/>
    </source>
</evidence>
<proteinExistence type="predicted"/>
<keyword evidence="2" id="KW-1185">Reference proteome</keyword>
<dbReference type="RefSeq" id="WP_203884759.1">
    <property type="nucleotide sequence ID" value="NZ_BAABHH010000018.1"/>
</dbReference>
<organism evidence="1 2">
    <name type="scientific">Planotetraspora kaengkrachanensis</name>
    <dbReference type="NCBI Taxonomy" id="575193"/>
    <lineage>
        <taxon>Bacteria</taxon>
        <taxon>Bacillati</taxon>
        <taxon>Actinomycetota</taxon>
        <taxon>Actinomycetes</taxon>
        <taxon>Streptosporangiales</taxon>
        <taxon>Streptosporangiaceae</taxon>
        <taxon>Planotetraspora</taxon>
    </lineage>
</organism>
<dbReference type="EMBL" id="BONV01000019">
    <property type="protein sequence ID" value="GIG81403.1"/>
    <property type="molecule type" value="Genomic_DNA"/>
</dbReference>
<evidence type="ECO:0000313" key="2">
    <source>
        <dbReference type="Proteomes" id="UP000630097"/>
    </source>
</evidence>
<accession>A0A8J3V7J5</accession>
<dbReference type="AlphaFoldDB" id="A0A8J3V7J5"/>
<dbReference type="Proteomes" id="UP000630097">
    <property type="component" value="Unassembled WGS sequence"/>
</dbReference>
<gene>
    <name evidence="1" type="ORF">Pka01_45300</name>
</gene>